<protein>
    <submittedName>
        <fullName evidence="1">Uncharacterized protein</fullName>
    </submittedName>
</protein>
<accession>A0A067MAS8</accession>
<proteinExistence type="predicted"/>
<sequence>MAEIIEIKRGMLKSVREALTTWGSDVEPVTWEEVDDYLRKEVIKPVGQRDLRK</sequence>
<dbReference type="InParanoid" id="A0A067MAS8"/>
<gene>
    <name evidence="1" type="ORF">BOTBODRAFT_37499</name>
</gene>
<name>A0A067MAS8_BOTB1</name>
<dbReference type="EMBL" id="KL198084">
    <property type="protein sequence ID" value="KDQ08972.1"/>
    <property type="molecule type" value="Genomic_DNA"/>
</dbReference>
<evidence type="ECO:0000313" key="2">
    <source>
        <dbReference type="Proteomes" id="UP000027195"/>
    </source>
</evidence>
<dbReference type="HOGENOM" id="CLU_3068338_0_0_1"/>
<evidence type="ECO:0000313" key="1">
    <source>
        <dbReference type="EMBL" id="KDQ08972.1"/>
    </source>
</evidence>
<reference evidence="2" key="1">
    <citation type="journal article" date="2014" name="Proc. Natl. Acad. Sci. U.S.A.">
        <title>Extensive sampling of basidiomycete genomes demonstrates inadequacy of the white-rot/brown-rot paradigm for wood decay fungi.</title>
        <authorList>
            <person name="Riley R."/>
            <person name="Salamov A.A."/>
            <person name="Brown D.W."/>
            <person name="Nagy L.G."/>
            <person name="Floudas D."/>
            <person name="Held B.W."/>
            <person name="Levasseur A."/>
            <person name="Lombard V."/>
            <person name="Morin E."/>
            <person name="Otillar R."/>
            <person name="Lindquist E.A."/>
            <person name="Sun H."/>
            <person name="LaButti K.M."/>
            <person name="Schmutz J."/>
            <person name="Jabbour D."/>
            <person name="Luo H."/>
            <person name="Baker S.E."/>
            <person name="Pisabarro A.G."/>
            <person name="Walton J.D."/>
            <person name="Blanchette R.A."/>
            <person name="Henrissat B."/>
            <person name="Martin F."/>
            <person name="Cullen D."/>
            <person name="Hibbett D.S."/>
            <person name="Grigoriev I.V."/>
        </authorList>
    </citation>
    <scope>NUCLEOTIDE SEQUENCE [LARGE SCALE GENOMIC DNA]</scope>
    <source>
        <strain evidence="2">FD-172 SS1</strain>
    </source>
</reference>
<dbReference type="AlphaFoldDB" id="A0A067MAS8"/>
<dbReference type="Proteomes" id="UP000027195">
    <property type="component" value="Unassembled WGS sequence"/>
</dbReference>
<organism evidence="1 2">
    <name type="scientific">Botryobasidium botryosum (strain FD-172 SS1)</name>
    <dbReference type="NCBI Taxonomy" id="930990"/>
    <lineage>
        <taxon>Eukaryota</taxon>
        <taxon>Fungi</taxon>
        <taxon>Dikarya</taxon>
        <taxon>Basidiomycota</taxon>
        <taxon>Agaricomycotina</taxon>
        <taxon>Agaricomycetes</taxon>
        <taxon>Cantharellales</taxon>
        <taxon>Botryobasidiaceae</taxon>
        <taxon>Botryobasidium</taxon>
    </lineage>
</organism>
<keyword evidence="2" id="KW-1185">Reference proteome</keyword>